<comment type="cofactor">
    <cofactor evidence="1 5">
        <name>pyridoxal 5'-phosphate</name>
        <dbReference type="ChEBI" id="CHEBI:597326"/>
    </cofactor>
</comment>
<dbReference type="InterPro" id="IPR054542">
    <property type="entry name" value="Cys_met_metab_PP"/>
</dbReference>
<dbReference type="PATRIC" id="fig|1423769.4.peg.2489"/>
<dbReference type="Pfam" id="PF01053">
    <property type="entry name" value="Cys_Met_Meta_PP"/>
    <property type="match status" value="1"/>
</dbReference>
<dbReference type="GO" id="GO:0016846">
    <property type="term" value="F:carbon-sulfur lyase activity"/>
    <property type="evidence" value="ECO:0007669"/>
    <property type="project" value="TreeGrafter"/>
</dbReference>
<dbReference type="InterPro" id="IPR015424">
    <property type="entry name" value="PyrdxlP-dep_Trfase"/>
</dbReference>
<evidence type="ECO:0000313" key="6">
    <source>
        <dbReference type="EMBL" id="KRL52497.1"/>
    </source>
</evidence>
<evidence type="ECO:0000256" key="5">
    <source>
        <dbReference type="RuleBase" id="RU362118"/>
    </source>
</evidence>
<dbReference type="PANTHER" id="PTHR11808">
    <property type="entry name" value="TRANS-SULFURATION ENZYME FAMILY MEMBER"/>
    <property type="match status" value="1"/>
</dbReference>
<dbReference type="PIRSF" id="PIRSF001434">
    <property type="entry name" value="CGS"/>
    <property type="match status" value="1"/>
</dbReference>
<accession>A0A0R1R6W3</accession>
<evidence type="ECO:0000256" key="3">
    <source>
        <dbReference type="ARBA" id="ARBA00022898"/>
    </source>
</evidence>
<evidence type="ECO:0000256" key="4">
    <source>
        <dbReference type="PIRSR" id="PIRSR001434-2"/>
    </source>
</evidence>
<dbReference type="RefSeq" id="WP_054716542.1">
    <property type="nucleotide sequence ID" value="NZ_AZEU01000034.1"/>
</dbReference>
<dbReference type="FunFam" id="3.40.640.10:FF:000009">
    <property type="entry name" value="Cystathionine gamma-synthase homolog"/>
    <property type="match status" value="1"/>
</dbReference>
<dbReference type="GO" id="GO:0019346">
    <property type="term" value="P:transsulfuration"/>
    <property type="evidence" value="ECO:0007669"/>
    <property type="project" value="InterPro"/>
</dbReference>
<name>A0A0R1R6W3_9LACO</name>
<protein>
    <submittedName>
        <fullName evidence="6">Cysteine synthase cystathionine gamma-synthase</fullName>
    </submittedName>
</protein>
<evidence type="ECO:0000313" key="7">
    <source>
        <dbReference type="Proteomes" id="UP000051790"/>
    </source>
</evidence>
<dbReference type="PROSITE" id="PS00868">
    <property type="entry name" value="CYS_MET_METAB_PP"/>
    <property type="match status" value="1"/>
</dbReference>
<organism evidence="6 7">
    <name type="scientific">Lacticaseibacillus manihotivorans DSM 13343 = JCM 12514</name>
    <dbReference type="NCBI Taxonomy" id="1423769"/>
    <lineage>
        <taxon>Bacteria</taxon>
        <taxon>Bacillati</taxon>
        <taxon>Bacillota</taxon>
        <taxon>Bacilli</taxon>
        <taxon>Lactobacillales</taxon>
        <taxon>Lactobacillaceae</taxon>
        <taxon>Lacticaseibacillus</taxon>
    </lineage>
</organism>
<comment type="similarity">
    <text evidence="2 5">Belongs to the trans-sulfuration enzymes family.</text>
</comment>
<evidence type="ECO:0000256" key="2">
    <source>
        <dbReference type="ARBA" id="ARBA00009077"/>
    </source>
</evidence>
<evidence type="ECO:0000256" key="1">
    <source>
        <dbReference type="ARBA" id="ARBA00001933"/>
    </source>
</evidence>
<keyword evidence="3 4" id="KW-0663">Pyridoxal phosphate</keyword>
<gene>
    <name evidence="6" type="ORF">FD01_GL002304</name>
</gene>
<dbReference type="Gene3D" id="3.40.640.10">
    <property type="entry name" value="Type I PLP-dependent aspartate aminotransferase-like (Major domain)"/>
    <property type="match status" value="1"/>
</dbReference>
<dbReference type="EMBL" id="AZEU01000034">
    <property type="protein sequence ID" value="KRL52497.1"/>
    <property type="molecule type" value="Genomic_DNA"/>
</dbReference>
<keyword evidence="7" id="KW-1185">Reference proteome</keyword>
<dbReference type="CDD" id="cd00614">
    <property type="entry name" value="CGS_like"/>
    <property type="match status" value="1"/>
</dbReference>
<dbReference type="Proteomes" id="UP000051790">
    <property type="component" value="Unassembled WGS sequence"/>
</dbReference>
<dbReference type="GO" id="GO:0005737">
    <property type="term" value="C:cytoplasm"/>
    <property type="evidence" value="ECO:0007669"/>
    <property type="project" value="TreeGrafter"/>
</dbReference>
<dbReference type="GO" id="GO:0030170">
    <property type="term" value="F:pyridoxal phosphate binding"/>
    <property type="evidence" value="ECO:0007669"/>
    <property type="project" value="InterPro"/>
</dbReference>
<dbReference type="PANTHER" id="PTHR11808:SF90">
    <property type="entry name" value="CYSTATHIONINE GAMMA-SYNTHASE"/>
    <property type="match status" value="1"/>
</dbReference>
<dbReference type="Gene3D" id="3.90.1150.10">
    <property type="entry name" value="Aspartate Aminotransferase, domain 1"/>
    <property type="match status" value="1"/>
</dbReference>
<feature type="modified residue" description="N6-(pyridoxal phosphate)lysine" evidence="4">
    <location>
        <position position="200"/>
    </location>
</feature>
<dbReference type="InterPro" id="IPR015421">
    <property type="entry name" value="PyrdxlP-dep_Trfase_major"/>
</dbReference>
<dbReference type="SUPFAM" id="SSF53383">
    <property type="entry name" value="PLP-dependent transferases"/>
    <property type="match status" value="1"/>
</dbReference>
<dbReference type="AlphaFoldDB" id="A0A0R1R6W3"/>
<reference evidence="6 7" key="1">
    <citation type="journal article" date="2015" name="Genome Announc.">
        <title>Expanding the biotechnology potential of lactobacilli through comparative genomics of 213 strains and associated genera.</title>
        <authorList>
            <person name="Sun Z."/>
            <person name="Harris H.M."/>
            <person name="McCann A."/>
            <person name="Guo C."/>
            <person name="Argimon S."/>
            <person name="Zhang W."/>
            <person name="Yang X."/>
            <person name="Jeffery I.B."/>
            <person name="Cooney J.C."/>
            <person name="Kagawa T.F."/>
            <person name="Liu W."/>
            <person name="Song Y."/>
            <person name="Salvetti E."/>
            <person name="Wrobel A."/>
            <person name="Rasinkangas P."/>
            <person name="Parkhill J."/>
            <person name="Rea M.C."/>
            <person name="O'Sullivan O."/>
            <person name="Ritari J."/>
            <person name="Douillard F.P."/>
            <person name="Paul Ross R."/>
            <person name="Yang R."/>
            <person name="Briner A.E."/>
            <person name="Felis G.E."/>
            <person name="de Vos W.M."/>
            <person name="Barrangou R."/>
            <person name="Klaenhammer T.R."/>
            <person name="Caufield P.W."/>
            <person name="Cui Y."/>
            <person name="Zhang H."/>
            <person name="O'Toole P.W."/>
        </authorList>
    </citation>
    <scope>NUCLEOTIDE SEQUENCE [LARGE SCALE GENOMIC DNA]</scope>
    <source>
        <strain evidence="6 7">DSM 13343</strain>
    </source>
</reference>
<sequence length="371" mass="40310">MVKLATQLVQGTNGTDDQNTGAVVPPLYLSTAFRHPGLGQSTGYDYSRLTTPTRALLEKQLATIEHGTHAFAVSSGMAAIDLVFSAFTKTGDHFIASDDLYGGSFRYFDERAERYQIPYDTWDGVDVDALLLAIQPNTRLIWLETPSNPTMKVIDIEAVSSAVHAVRPDILIAVDNTFLTPVYQQPLTLGADVVVHSATKYLGGHNDILAGAVIVADDDLGESLSQQLTTTGQNLDPFDAWLLIRSLKTLNIRMHAHTANARIVAKHLEALPGVDRVLYAGVGGMISFYLNDAYSVDQFLQNLKVGSFAESLGSVETLITIPAIQTHHDMPQAQREALGIFDNLIRVSVGLEDAQDITDDFDQAIAGAKKE</sequence>
<dbReference type="OrthoDB" id="9780685at2"/>
<proteinExistence type="inferred from homology"/>
<dbReference type="InterPro" id="IPR000277">
    <property type="entry name" value="Cys/Met-Metab_PyrdxlP-dep_enz"/>
</dbReference>
<comment type="caution">
    <text evidence="6">The sequence shown here is derived from an EMBL/GenBank/DDBJ whole genome shotgun (WGS) entry which is preliminary data.</text>
</comment>
<dbReference type="InterPro" id="IPR015422">
    <property type="entry name" value="PyrdxlP-dep_Trfase_small"/>
</dbReference>